<protein>
    <submittedName>
        <fullName evidence="1">Unannotated protein</fullName>
    </submittedName>
</protein>
<name>A0A6J6YTJ1_9ZZZZ</name>
<sequence>MGDVFHRLLGELRDGLGGHLQERALWCLEGGDALGADEAICGLVSAQGEQLGELEISHGPTVPAG</sequence>
<accession>A0A6J6YTJ1</accession>
<organism evidence="1">
    <name type="scientific">freshwater metagenome</name>
    <dbReference type="NCBI Taxonomy" id="449393"/>
    <lineage>
        <taxon>unclassified sequences</taxon>
        <taxon>metagenomes</taxon>
        <taxon>ecological metagenomes</taxon>
    </lineage>
</organism>
<dbReference type="AlphaFoldDB" id="A0A6J6YTJ1"/>
<proteinExistence type="predicted"/>
<evidence type="ECO:0000313" key="1">
    <source>
        <dbReference type="EMBL" id="CAB4812529.1"/>
    </source>
</evidence>
<reference evidence="1" key="1">
    <citation type="submission" date="2020-05" db="EMBL/GenBank/DDBJ databases">
        <authorList>
            <person name="Chiriac C."/>
            <person name="Salcher M."/>
            <person name="Ghai R."/>
            <person name="Kavagutti S V."/>
        </authorList>
    </citation>
    <scope>NUCLEOTIDE SEQUENCE</scope>
</reference>
<dbReference type="EMBL" id="CAFAAI010000335">
    <property type="protein sequence ID" value="CAB4812529.1"/>
    <property type="molecule type" value="Genomic_DNA"/>
</dbReference>
<gene>
    <name evidence="1" type="ORF">UFOPK2992_01677</name>
</gene>